<dbReference type="Pfam" id="PF04474">
    <property type="entry name" value="DUF554"/>
    <property type="match status" value="1"/>
</dbReference>
<feature type="transmembrane region" description="Helical" evidence="1">
    <location>
        <begin position="185"/>
        <end position="207"/>
    </location>
</feature>
<dbReference type="PANTHER" id="PTHR36111:SF2">
    <property type="entry name" value="INNER MEMBRANE PROTEIN"/>
    <property type="match status" value="1"/>
</dbReference>
<evidence type="ECO:0000256" key="1">
    <source>
        <dbReference type="SAM" id="Phobius"/>
    </source>
</evidence>
<feature type="transmembrane region" description="Helical" evidence="1">
    <location>
        <begin position="104"/>
        <end position="123"/>
    </location>
</feature>
<keyword evidence="1" id="KW-0472">Membrane</keyword>
<keyword evidence="1" id="KW-0812">Transmembrane</keyword>
<evidence type="ECO:0000313" key="2">
    <source>
        <dbReference type="EMBL" id="XCC61202.1"/>
    </source>
</evidence>
<organism evidence="2">
    <name type="scientific">Christensenella massiliensis</name>
    <dbReference type="NCBI Taxonomy" id="1805714"/>
    <lineage>
        <taxon>Bacteria</taxon>
        <taxon>Bacillati</taxon>
        <taxon>Bacillota</taxon>
        <taxon>Clostridia</taxon>
        <taxon>Christensenellales</taxon>
        <taxon>Christensenellaceae</taxon>
        <taxon>Christensenella</taxon>
    </lineage>
</organism>
<keyword evidence="1" id="KW-1133">Transmembrane helix</keyword>
<sequence>MPVGVMIDCLCIIAGGLVGAKIKDKVPSRIIQPLNIVFGICAIAIGMVSLIKLSSLPAVILSLILGTLIGELLRFDDKIKGIFGKAISRMHFQVEGDRREYMNFYVTVAAVFCASGTNIFGAFSEGMTGDFTVLLSKASMDIFASLIFAAVLGAAMLIIVIPQFLILAACFYASRFVMPLISEPMLADFIAVGGLMTLALGFAIAKIKDIRAVNMLPALILVFPVSYLFHLFLE</sequence>
<feature type="transmembrane region" description="Helical" evidence="1">
    <location>
        <begin position="213"/>
        <end position="233"/>
    </location>
</feature>
<name>A0AAU8A5C9_9FIRM</name>
<feature type="transmembrane region" description="Helical" evidence="1">
    <location>
        <begin position="143"/>
        <end position="173"/>
    </location>
</feature>
<dbReference type="InterPro" id="IPR007563">
    <property type="entry name" value="DUF554"/>
</dbReference>
<feature type="transmembrane region" description="Helical" evidence="1">
    <location>
        <begin position="30"/>
        <end position="50"/>
    </location>
</feature>
<protein>
    <submittedName>
        <fullName evidence="2">DUF554 domain-containing protein</fullName>
    </submittedName>
</protein>
<dbReference type="EMBL" id="CP117826">
    <property type="protein sequence ID" value="XCC61202.1"/>
    <property type="molecule type" value="Genomic_DNA"/>
</dbReference>
<feature type="transmembrane region" description="Helical" evidence="1">
    <location>
        <begin position="56"/>
        <end position="75"/>
    </location>
</feature>
<proteinExistence type="predicted"/>
<dbReference type="PANTHER" id="PTHR36111">
    <property type="entry name" value="INNER MEMBRANE PROTEIN-RELATED"/>
    <property type="match status" value="1"/>
</dbReference>
<reference evidence="2" key="1">
    <citation type="submission" date="2023-02" db="EMBL/GenBank/DDBJ databases">
        <title>Gut commensal Christensenella minuta modulates host metabolism via a new class of secondary bile acids.</title>
        <authorList>
            <person name="Liu C."/>
        </authorList>
    </citation>
    <scope>NUCLEOTIDE SEQUENCE</scope>
    <source>
        <strain evidence="2">CA70</strain>
    </source>
</reference>
<gene>
    <name evidence="2" type="ORF">PUP29_06565</name>
</gene>
<dbReference type="RefSeq" id="WP_079546647.1">
    <property type="nucleotide sequence ID" value="NZ_CP117826.1"/>
</dbReference>
<accession>A0AAU8A5C9</accession>
<dbReference type="AlphaFoldDB" id="A0AAU8A5C9"/>